<evidence type="ECO:0000313" key="1">
    <source>
        <dbReference type="EMBL" id="KAK4497906.1"/>
    </source>
</evidence>
<organism evidence="1 2">
    <name type="scientific">Zasmidium cellare</name>
    <name type="common">Wine cellar mold</name>
    <name type="synonym">Racodium cellare</name>
    <dbReference type="NCBI Taxonomy" id="395010"/>
    <lineage>
        <taxon>Eukaryota</taxon>
        <taxon>Fungi</taxon>
        <taxon>Dikarya</taxon>
        <taxon>Ascomycota</taxon>
        <taxon>Pezizomycotina</taxon>
        <taxon>Dothideomycetes</taxon>
        <taxon>Dothideomycetidae</taxon>
        <taxon>Mycosphaerellales</taxon>
        <taxon>Mycosphaerellaceae</taxon>
        <taxon>Zasmidium</taxon>
    </lineage>
</organism>
<dbReference type="Proteomes" id="UP001305779">
    <property type="component" value="Unassembled WGS sequence"/>
</dbReference>
<evidence type="ECO:0000313" key="2">
    <source>
        <dbReference type="Proteomes" id="UP001305779"/>
    </source>
</evidence>
<reference evidence="1 2" key="1">
    <citation type="journal article" date="2023" name="G3 (Bethesda)">
        <title>A chromosome-level genome assembly of Zasmidium syzygii isolated from banana leaves.</title>
        <authorList>
            <person name="van Westerhoven A.C."/>
            <person name="Mehrabi R."/>
            <person name="Talebi R."/>
            <person name="Steentjes M.B.F."/>
            <person name="Corcolon B."/>
            <person name="Chong P.A."/>
            <person name="Kema G.H.J."/>
            <person name="Seidl M.F."/>
        </authorList>
    </citation>
    <scope>NUCLEOTIDE SEQUENCE [LARGE SCALE GENOMIC DNA]</scope>
    <source>
        <strain evidence="1 2">P124</strain>
    </source>
</reference>
<dbReference type="PANTHER" id="PTHR10622:SF10">
    <property type="entry name" value="HET DOMAIN-CONTAINING PROTEIN"/>
    <property type="match status" value="1"/>
</dbReference>
<protein>
    <submittedName>
        <fullName evidence="1">Uncharacterized protein</fullName>
    </submittedName>
</protein>
<gene>
    <name evidence="1" type="ORF">PRZ48_010561</name>
</gene>
<keyword evidence="2" id="KW-1185">Reference proteome</keyword>
<dbReference type="EMBL" id="JAXOVC010000008">
    <property type="protein sequence ID" value="KAK4497906.1"/>
    <property type="molecule type" value="Genomic_DNA"/>
</dbReference>
<comment type="caution">
    <text evidence="1">The sequence shown here is derived from an EMBL/GenBank/DDBJ whole genome shotgun (WGS) entry which is preliminary data.</text>
</comment>
<proteinExistence type="predicted"/>
<accession>A0ABR0E9L9</accession>
<sequence>MFDWYRESAKCYAFLDDVKAGNDAKAFARVPREGVSTVETLPGEGSGPKYSVWFVRRLLKTQTEQTTDLTQTRGWTLQELLAPKVMDFFDQHWKLIGSRSRRAPQIRQITGIDEQFLEGKDRLEDASMATKMSWMAGRTTGFVEDIAYSLIGLFGISMQPMYGEGIKAFTRLQEALLTDPSFDESLLAWQSGVVLRCFGEEAEWKVDEWGFLAPSPDCFTLSRDLAKAENPVRLGGGFRPSGQGINVSLPVMELRTFFRGDLKEITFPLNCTRDGKTIVLRLMRPSTKSLAWRRTDCSAPLREKAKAKVGDNRHWGVNLPLGRQITVESSYYSL</sequence>
<dbReference type="PANTHER" id="PTHR10622">
    <property type="entry name" value="HET DOMAIN-CONTAINING PROTEIN"/>
    <property type="match status" value="1"/>
</dbReference>
<name>A0ABR0E9L9_ZASCE</name>